<reference evidence="3" key="4">
    <citation type="submission" date="2025-05" db="UniProtKB">
        <authorList>
            <consortium name="EnsemblFungi"/>
        </authorList>
    </citation>
    <scope>IDENTIFICATION</scope>
    <source>
        <strain evidence="3">isolate 1-1 / race 1 (BBBD)</strain>
    </source>
</reference>
<evidence type="ECO:0000313" key="4">
    <source>
        <dbReference type="Proteomes" id="UP000005240"/>
    </source>
</evidence>
<protein>
    <submittedName>
        <fullName evidence="2 3">Uncharacterized protein</fullName>
    </submittedName>
</protein>
<gene>
    <name evidence="2" type="ORF">PTTG_09133</name>
</gene>
<keyword evidence="4" id="KW-1185">Reference proteome</keyword>
<feature type="region of interest" description="Disordered" evidence="1">
    <location>
        <begin position="21"/>
        <end position="50"/>
    </location>
</feature>
<evidence type="ECO:0000313" key="2">
    <source>
        <dbReference type="EMBL" id="OAV93968.1"/>
    </source>
</evidence>
<reference evidence="2" key="2">
    <citation type="submission" date="2016-05" db="EMBL/GenBank/DDBJ databases">
        <title>Comparative analysis highlights variable genome content of wheat rusts and divergence of the mating loci.</title>
        <authorList>
            <person name="Cuomo C.A."/>
            <person name="Bakkeren G."/>
            <person name="Szabo L."/>
            <person name="Khalil H."/>
            <person name="Joly D."/>
            <person name="Goldberg J."/>
            <person name="Young S."/>
            <person name="Zeng Q."/>
            <person name="Fellers J."/>
        </authorList>
    </citation>
    <scope>NUCLEOTIDE SEQUENCE [LARGE SCALE GENOMIC DNA]</scope>
    <source>
        <strain evidence="2">1-1 BBBD Race 1</strain>
    </source>
</reference>
<dbReference type="VEuPathDB" id="FungiDB:PTTG_09133"/>
<name>A0A180GNC6_PUCT1</name>
<feature type="compositionally biased region" description="Polar residues" evidence="1">
    <location>
        <begin position="24"/>
        <end position="39"/>
    </location>
</feature>
<dbReference type="Proteomes" id="UP000005240">
    <property type="component" value="Unassembled WGS sequence"/>
</dbReference>
<feature type="region of interest" description="Disordered" evidence="1">
    <location>
        <begin position="66"/>
        <end position="98"/>
    </location>
</feature>
<reference evidence="2" key="1">
    <citation type="submission" date="2009-11" db="EMBL/GenBank/DDBJ databases">
        <authorList>
            <consortium name="The Broad Institute Genome Sequencing Platform"/>
            <person name="Ward D."/>
            <person name="Feldgarden M."/>
            <person name="Earl A."/>
            <person name="Young S.K."/>
            <person name="Zeng Q."/>
            <person name="Koehrsen M."/>
            <person name="Alvarado L."/>
            <person name="Berlin A."/>
            <person name="Bochicchio J."/>
            <person name="Borenstein D."/>
            <person name="Chapman S.B."/>
            <person name="Chen Z."/>
            <person name="Engels R."/>
            <person name="Freedman E."/>
            <person name="Gellesch M."/>
            <person name="Goldberg J."/>
            <person name="Griggs A."/>
            <person name="Gujja S."/>
            <person name="Heilman E."/>
            <person name="Heiman D."/>
            <person name="Hepburn T."/>
            <person name="Howarth C."/>
            <person name="Jen D."/>
            <person name="Larson L."/>
            <person name="Lewis B."/>
            <person name="Mehta T."/>
            <person name="Park D."/>
            <person name="Pearson M."/>
            <person name="Roberts A."/>
            <person name="Saif S."/>
            <person name="Shea T."/>
            <person name="Shenoy N."/>
            <person name="Sisk P."/>
            <person name="Stolte C."/>
            <person name="Sykes S."/>
            <person name="Thomson T."/>
            <person name="Walk T."/>
            <person name="White J."/>
            <person name="Yandava C."/>
            <person name="Izard J."/>
            <person name="Baranova O.V."/>
            <person name="Blanton J.M."/>
            <person name="Tanner A.C."/>
            <person name="Dewhirst F.E."/>
            <person name="Haas B."/>
            <person name="Nusbaum C."/>
            <person name="Birren B."/>
        </authorList>
    </citation>
    <scope>NUCLEOTIDE SEQUENCE [LARGE SCALE GENOMIC DNA]</scope>
    <source>
        <strain evidence="2">1-1 BBBD Race 1</strain>
    </source>
</reference>
<proteinExistence type="predicted"/>
<dbReference type="EMBL" id="ADAS02000044">
    <property type="protein sequence ID" value="OAV93968.1"/>
    <property type="molecule type" value="Genomic_DNA"/>
</dbReference>
<accession>A0A180GNC6</accession>
<dbReference type="EnsemblFungi" id="PTTG_09133-t43_1">
    <property type="protein sequence ID" value="PTTG_09133-t43_1-p1"/>
    <property type="gene ID" value="PTTG_09133"/>
</dbReference>
<evidence type="ECO:0000313" key="3">
    <source>
        <dbReference type="EnsemblFungi" id="PTTG_09133-t43_1-p1"/>
    </source>
</evidence>
<sequence length="98" mass="10130">MGAYYRPLGCQLEVSLPCGKFQGSAPTSTSHHATPTQKAPLTEEAATAQKAAATRRAFAAWKSAAAANAMPGPTNTKKVGPTSKGKVGTRRSSRTGKL</sequence>
<reference evidence="3 4" key="3">
    <citation type="journal article" date="2017" name="G3 (Bethesda)">
        <title>Comparative analysis highlights variable genome content of wheat rusts and divergence of the mating loci.</title>
        <authorList>
            <person name="Cuomo C.A."/>
            <person name="Bakkeren G."/>
            <person name="Khalil H.B."/>
            <person name="Panwar V."/>
            <person name="Joly D."/>
            <person name="Linning R."/>
            <person name="Sakthikumar S."/>
            <person name="Song X."/>
            <person name="Adiconis X."/>
            <person name="Fan L."/>
            <person name="Goldberg J.M."/>
            <person name="Levin J.Z."/>
            <person name="Young S."/>
            <person name="Zeng Q."/>
            <person name="Anikster Y."/>
            <person name="Bruce M."/>
            <person name="Wang M."/>
            <person name="Yin C."/>
            <person name="McCallum B."/>
            <person name="Szabo L.J."/>
            <person name="Hulbert S."/>
            <person name="Chen X."/>
            <person name="Fellers J.P."/>
        </authorList>
    </citation>
    <scope>NUCLEOTIDE SEQUENCE</scope>
    <source>
        <strain evidence="4">Isolate 1-1 / race 1 (BBBD)</strain>
        <strain evidence="3">isolate 1-1 / race 1 (BBBD)</strain>
    </source>
</reference>
<dbReference type="AlphaFoldDB" id="A0A180GNC6"/>
<evidence type="ECO:0000256" key="1">
    <source>
        <dbReference type="SAM" id="MobiDB-lite"/>
    </source>
</evidence>
<organism evidence="2">
    <name type="scientific">Puccinia triticina (isolate 1-1 / race 1 (BBBD))</name>
    <name type="common">Brown leaf rust fungus</name>
    <dbReference type="NCBI Taxonomy" id="630390"/>
    <lineage>
        <taxon>Eukaryota</taxon>
        <taxon>Fungi</taxon>
        <taxon>Dikarya</taxon>
        <taxon>Basidiomycota</taxon>
        <taxon>Pucciniomycotina</taxon>
        <taxon>Pucciniomycetes</taxon>
        <taxon>Pucciniales</taxon>
        <taxon>Pucciniaceae</taxon>
        <taxon>Puccinia</taxon>
    </lineage>
</organism>
<feature type="compositionally biased region" description="Basic residues" evidence="1">
    <location>
        <begin position="87"/>
        <end position="98"/>
    </location>
</feature>